<keyword evidence="2" id="KW-0862">Zinc</keyword>
<dbReference type="InterPro" id="IPR016193">
    <property type="entry name" value="Cytidine_deaminase-like"/>
</dbReference>
<dbReference type="GO" id="GO:0006152">
    <property type="term" value="P:purine nucleoside catabolic process"/>
    <property type="evidence" value="ECO:0007669"/>
    <property type="project" value="TreeGrafter"/>
</dbReference>
<dbReference type="InterPro" id="IPR002125">
    <property type="entry name" value="CMP_dCMP_dom"/>
</dbReference>
<dbReference type="CDD" id="cd01285">
    <property type="entry name" value="nucleoside_deaminase"/>
    <property type="match status" value="1"/>
</dbReference>
<keyword evidence="1" id="KW-0479">Metal-binding</keyword>
<evidence type="ECO:0000313" key="4">
    <source>
        <dbReference type="EMBL" id="KGX92999.1"/>
    </source>
</evidence>
<gene>
    <name evidence="4" type="ORF">N781_14095</name>
</gene>
<dbReference type="RefSeq" id="WP_026800076.1">
    <property type="nucleotide sequence ID" value="NZ_AULI01000006.1"/>
</dbReference>
<dbReference type="EMBL" id="AVPE01000004">
    <property type="protein sequence ID" value="KGX92999.1"/>
    <property type="molecule type" value="Genomic_DNA"/>
</dbReference>
<reference evidence="4 5" key="1">
    <citation type="submission" date="2013-08" db="EMBL/GenBank/DDBJ databases">
        <authorList>
            <person name="Huang J."/>
            <person name="Wang G."/>
        </authorList>
    </citation>
    <scope>NUCLEOTIDE SEQUENCE [LARGE SCALE GENOMIC DNA]</scope>
    <source>
        <strain evidence="4 5">JSM 076056</strain>
    </source>
</reference>
<evidence type="ECO:0000256" key="2">
    <source>
        <dbReference type="ARBA" id="ARBA00022833"/>
    </source>
</evidence>
<dbReference type="GO" id="GO:0047974">
    <property type="term" value="F:guanosine deaminase activity"/>
    <property type="evidence" value="ECO:0007669"/>
    <property type="project" value="TreeGrafter"/>
</dbReference>
<evidence type="ECO:0000259" key="3">
    <source>
        <dbReference type="PROSITE" id="PS51747"/>
    </source>
</evidence>
<dbReference type="GO" id="GO:0008270">
    <property type="term" value="F:zinc ion binding"/>
    <property type="evidence" value="ECO:0007669"/>
    <property type="project" value="InterPro"/>
</dbReference>
<name>A0A0A5GM28_9BACI</name>
<comment type="caution">
    <text evidence="4">The sequence shown here is derived from an EMBL/GenBank/DDBJ whole genome shotgun (WGS) entry which is preliminary data.</text>
</comment>
<dbReference type="OrthoDB" id="9802676at2"/>
<sequence length="151" mass="17148">MNRYMERALQLAVENVHKGGSPFGAVLVRNNEIIAEGVNELHVHYDSTAHAEMVVIREAQHKLQTMDLSDCSLYASGEPCPMCIAAMYFAKLQDVYYSQTVEEAAQVGLTLSETIYKDLMKPKSTRQLIPVHMPLKRRELDAMKTYRNQQS</sequence>
<dbReference type="Proteomes" id="UP000030528">
    <property type="component" value="Unassembled WGS sequence"/>
</dbReference>
<keyword evidence="5" id="KW-1185">Reference proteome</keyword>
<organism evidence="4 5">
    <name type="scientific">Pontibacillus halophilus JSM 076056 = DSM 19796</name>
    <dbReference type="NCBI Taxonomy" id="1385510"/>
    <lineage>
        <taxon>Bacteria</taxon>
        <taxon>Bacillati</taxon>
        <taxon>Bacillota</taxon>
        <taxon>Bacilli</taxon>
        <taxon>Bacillales</taxon>
        <taxon>Bacillaceae</taxon>
        <taxon>Pontibacillus</taxon>
    </lineage>
</organism>
<dbReference type="Pfam" id="PF00383">
    <property type="entry name" value="dCMP_cyt_deam_1"/>
    <property type="match status" value="1"/>
</dbReference>
<dbReference type="STRING" id="1385510.GCA_000425205_01651"/>
<protein>
    <submittedName>
        <fullName evidence="4">Cytidine deaminase</fullName>
    </submittedName>
</protein>
<dbReference type="AlphaFoldDB" id="A0A0A5GM28"/>
<dbReference type="eggNOG" id="COG0590">
    <property type="taxonomic scope" value="Bacteria"/>
</dbReference>
<feature type="domain" description="CMP/dCMP-type deaminase" evidence="3">
    <location>
        <begin position="1"/>
        <end position="108"/>
    </location>
</feature>
<dbReference type="SUPFAM" id="SSF53927">
    <property type="entry name" value="Cytidine deaminase-like"/>
    <property type="match status" value="1"/>
</dbReference>
<dbReference type="InterPro" id="IPR016192">
    <property type="entry name" value="APOBEC/CMP_deaminase_Zn-bd"/>
</dbReference>
<dbReference type="Gene3D" id="3.40.140.10">
    <property type="entry name" value="Cytidine Deaminase, domain 2"/>
    <property type="match status" value="1"/>
</dbReference>
<evidence type="ECO:0000256" key="1">
    <source>
        <dbReference type="ARBA" id="ARBA00022723"/>
    </source>
</evidence>
<dbReference type="PANTHER" id="PTHR11079">
    <property type="entry name" value="CYTOSINE DEAMINASE FAMILY MEMBER"/>
    <property type="match status" value="1"/>
</dbReference>
<accession>A0A0A5GM28</accession>
<dbReference type="PROSITE" id="PS51747">
    <property type="entry name" value="CYT_DCMP_DEAMINASES_2"/>
    <property type="match status" value="1"/>
</dbReference>
<proteinExistence type="predicted"/>
<dbReference type="PROSITE" id="PS00903">
    <property type="entry name" value="CYT_DCMP_DEAMINASES_1"/>
    <property type="match status" value="1"/>
</dbReference>
<evidence type="ECO:0000313" key="5">
    <source>
        <dbReference type="Proteomes" id="UP000030528"/>
    </source>
</evidence>
<dbReference type="PANTHER" id="PTHR11079:SF161">
    <property type="entry name" value="CMP_DCMP-TYPE DEAMINASE DOMAIN-CONTAINING PROTEIN"/>
    <property type="match status" value="1"/>
</dbReference>